<proteinExistence type="predicted"/>
<keyword evidence="2" id="KW-1185">Reference proteome</keyword>
<sequence length="103" mass="11114">MPSPNCGWPGNSKWCVNFPTFPPPASPLRGENTLPSPDAAAKELAKRTLTNLYNARPAWLANAHRALDEAVAAAYGWEPDMGDDDVLGRLLELNRARSGKEGA</sequence>
<dbReference type="RefSeq" id="WP_214176700.1">
    <property type="nucleotide sequence ID" value="NZ_JAHCVK010000015.1"/>
</dbReference>
<accession>A0ABS5SIR7</accession>
<comment type="caution">
    <text evidence="1">The sequence shown here is derived from an EMBL/GenBank/DDBJ whole genome shotgun (WGS) entry which is preliminary data.</text>
</comment>
<evidence type="ECO:0000313" key="2">
    <source>
        <dbReference type="Proteomes" id="UP000756860"/>
    </source>
</evidence>
<dbReference type="EMBL" id="JAHCVK010000015">
    <property type="protein sequence ID" value="MBT0654691.1"/>
    <property type="molecule type" value="Genomic_DNA"/>
</dbReference>
<reference evidence="1 2" key="1">
    <citation type="submission" date="2021-05" db="EMBL/GenBank/DDBJ databases">
        <title>The draft genome of Geobacter luticola JCM 17780.</title>
        <authorList>
            <person name="Xu Z."/>
            <person name="Masuda Y."/>
            <person name="Itoh H."/>
            <person name="Senoo K."/>
        </authorList>
    </citation>
    <scope>NUCLEOTIDE SEQUENCE [LARGE SCALE GENOMIC DNA]</scope>
    <source>
        <strain evidence="1 2">JCM 17780</strain>
    </source>
</reference>
<dbReference type="Proteomes" id="UP000756860">
    <property type="component" value="Unassembled WGS sequence"/>
</dbReference>
<name>A0ABS5SIR7_9BACT</name>
<gene>
    <name evidence="1" type="ORF">KI810_16685</name>
</gene>
<protein>
    <submittedName>
        <fullName evidence="1">Uncharacterized protein</fullName>
    </submittedName>
</protein>
<evidence type="ECO:0000313" key="1">
    <source>
        <dbReference type="EMBL" id="MBT0654691.1"/>
    </source>
</evidence>
<organism evidence="1 2">
    <name type="scientific">Geomobilimonas luticola</name>
    <dbReference type="NCBI Taxonomy" id="1114878"/>
    <lineage>
        <taxon>Bacteria</taxon>
        <taxon>Pseudomonadati</taxon>
        <taxon>Thermodesulfobacteriota</taxon>
        <taxon>Desulfuromonadia</taxon>
        <taxon>Geobacterales</taxon>
        <taxon>Geobacteraceae</taxon>
        <taxon>Geomobilimonas</taxon>
    </lineage>
</organism>